<keyword evidence="2" id="KW-1185">Reference proteome</keyword>
<organism evidence="1 2">
    <name type="scientific">Hoylesella oralis ATCC 33269</name>
    <dbReference type="NCBI Taxonomy" id="873533"/>
    <lineage>
        <taxon>Bacteria</taxon>
        <taxon>Pseudomonadati</taxon>
        <taxon>Bacteroidota</taxon>
        <taxon>Bacteroidia</taxon>
        <taxon>Bacteroidales</taxon>
        <taxon>Prevotellaceae</taxon>
        <taxon>Hoylesella</taxon>
    </lineage>
</organism>
<evidence type="ECO:0000313" key="2">
    <source>
        <dbReference type="Proteomes" id="UP000005580"/>
    </source>
</evidence>
<dbReference type="EMBL" id="AEPE02000006">
    <property type="protein sequence ID" value="EFZ35881.1"/>
    <property type="molecule type" value="Genomic_DNA"/>
</dbReference>
<accession>E7RT75</accession>
<reference evidence="1" key="1">
    <citation type="submission" date="2011-01" db="EMBL/GenBank/DDBJ databases">
        <authorList>
            <person name="Muzny D."/>
            <person name="Qin X."/>
            <person name="Buhay C."/>
            <person name="Dugan-Rocha S."/>
            <person name="Ding Y."/>
            <person name="Chen G."/>
            <person name="Hawes A."/>
            <person name="Holder M."/>
            <person name="Jhangiani S."/>
            <person name="Johnson A."/>
            <person name="Khan Z."/>
            <person name="Li Z."/>
            <person name="Liu W."/>
            <person name="Liu X."/>
            <person name="Perez L."/>
            <person name="Shen H."/>
            <person name="Wang Q."/>
            <person name="Watt J."/>
            <person name="Xi L."/>
            <person name="Xin Y."/>
            <person name="Zhou J."/>
            <person name="Deng J."/>
            <person name="Jiang H."/>
            <person name="Liu Y."/>
            <person name="Qu J."/>
            <person name="Song X.-Z."/>
            <person name="Zhang L."/>
            <person name="Villasana D."/>
            <person name="Johnson A."/>
            <person name="Liu J."/>
            <person name="Liyanage D."/>
            <person name="Lorensuhewa L."/>
            <person name="Robinson T."/>
            <person name="Song A."/>
            <person name="Song B.-B."/>
            <person name="Dinh H."/>
            <person name="Thornton R."/>
            <person name="Coyle M."/>
            <person name="Francisco L."/>
            <person name="Jackson L."/>
            <person name="Javaid M."/>
            <person name="Korchina V."/>
            <person name="Kovar C."/>
            <person name="Mata R."/>
            <person name="Mathew T."/>
            <person name="Ngo R."/>
            <person name="Nguyen L."/>
            <person name="Nguyen N."/>
            <person name="Okwuonu G."/>
            <person name="Ongeri F."/>
            <person name="Pham C."/>
            <person name="Simmons D."/>
            <person name="Wilczek-Boney K."/>
            <person name="Hale W."/>
            <person name="Jakkamsetti A."/>
            <person name="Pham P."/>
            <person name="Ruth R."/>
            <person name="San Lucas F."/>
            <person name="Warren J."/>
            <person name="Zhang J."/>
            <person name="Zhao Z."/>
            <person name="Zhou C."/>
            <person name="Zhu D."/>
            <person name="Lee S."/>
            <person name="Bess C."/>
            <person name="Blankenburg K."/>
            <person name="Forbes L."/>
            <person name="Fu Q."/>
            <person name="Gubbala S."/>
            <person name="Hirani K."/>
            <person name="Jayaseelan J.C."/>
            <person name="Lara F."/>
            <person name="Munidasa M."/>
            <person name="Palculict T."/>
            <person name="Patil S."/>
            <person name="Pu L.-L."/>
            <person name="Saada N."/>
            <person name="Tang L."/>
            <person name="Weissenberger G."/>
            <person name="Zhu Y."/>
            <person name="Hemphill L."/>
            <person name="Shang Y."/>
            <person name="Youmans B."/>
            <person name="Ayvaz T."/>
            <person name="Ross M."/>
            <person name="Santibanez J."/>
            <person name="Aqrawi P."/>
            <person name="Gross S."/>
            <person name="Joshi V."/>
            <person name="Fowler G."/>
            <person name="Nazareth L."/>
            <person name="Reid J."/>
            <person name="Worley K."/>
            <person name="Petrosino J."/>
            <person name="Highlander S."/>
            <person name="Gibbs R."/>
        </authorList>
    </citation>
    <scope>NUCLEOTIDE SEQUENCE [LARGE SCALE GENOMIC DNA]</scope>
    <source>
        <strain evidence="1">ATCC 33269</strain>
    </source>
</reference>
<dbReference type="HOGENOM" id="CLU_3028552_0_0_10"/>
<comment type="caution">
    <text evidence="1">The sequence shown here is derived from an EMBL/GenBank/DDBJ whole genome shotgun (WGS) entry which is preliminary data.</text>
</comment>
<protein>
    <submittedName>
        <fullName evidence="1">Uncharacterized protein</fullName>
    </submittedName>
</protein>
<evidence type="ECO:0000313" key="1">
    <source>
        <dbReference type="EMBL" id="EFZ35881.1"/>
    </source>
</evidence>
<proteinExistence type="predicted"/>
<dbReference type="Proteomes" id="UP000005580">
    <property type="component" value="Unassembled WGS sequence"/>
</dbReference>
<dbReference type="AlphaFoldDB" id="E7RT75"/>
<gene>
    <name evidence="1" type="ORF">HMPREF0663_11948</name>
</gene>
<sequence>MLSSGSLGLKNNFSCKKAAFSGQKSIFRARKRLSRAKNQFFVKESGFPAHFIKFY</sequence>
<name>E7RT75_9BACT</name>